<protein>
    <submittedName>
        <fullName evidence="3">DUF2807 domain-containing protein</fullName>
    </submittedName>
</protein>
<comment type="caution">
    <text evidence="3">The sequence shown here is derived from an EMBL/GenBank/DDBJ whole genome shotgun (WGS) entry which is preliminary data.</text>
</comment>
<dbReference type="Proteomes" id="UP000609064">
    <property type="component" value="Unassembled WGS sequence"/>
</dbReference>
<feature type="domain" description="Putative auto-transporter adhesin head GIN" evidence="2">
    <location>
        <begin position="28"/>
        <end position="209"/>
    </location>
</feature>
<dbReference type="AlphaFoldDB" id="A0A917DN48"/>
<feature type="chain" id="PRO_5037645009" evidence="1">
    <location>
        <begin position="18"/>
        <end position="226"/>
    </location>
</feature>
<dbReference type="InterPro" id="IPR021255">
    <property type="entry name" value="DUF2807"/>
</dbReference>
<reference evidence="3" key="1">
    <citation type="journal article" date="2014" name="Int. J. Syst. Evol. Microbiol.">
        <title>Complete genome sequence of Corynebacterium casei LMG S-19264T (=DSM 44701T), isolated from a smear-ripened cheese.</title>
        <authorList>
            <consortium name="US DOE Joint Genome Institute (JGI-PGF)"/>
            <person name="Walter F."/>
            <person name="Albersmeier A."/>
            <person name="Kalinowski J."/>
            <person name="Ruckert C."/>
        </authorList>
    </citation>
    <scope>NUCLEOTIDE SEQUENCE</scope>
    <source>
        <strain evidence="3">CGMCC 1.15958</strain>
    </source>
</reference>
<dbReference type="RefSeq" id="WP_188765804.1">
    <property type="nucleotide sequence ID" value="NZ_BMKK01000003.1"/>
</dbReference>
<sequence length="226" mass="23688">MKKLFTLFLLITSSCFAQELKRSFNLKDFDKLDMGSAFIINVTQGSTYKVDVRGREQDLKEIIGKVNGSTLDLHFPSNWSGSKNRKEVYVTITMPKLTEAEFSGASKSTVSGFNSDKLSISISGASVGNFKVNAKALSIDCSGASSLTLIGNGQSIDADVSGASNVNSLDYKVASADIDASGASDIKLFVTSKIVADASGASSVRYKGGASVKSSTSGAGSVKSMN</sequence>
<keyword evidence="1" id="KW-0732">Signal</keyword>
<proteinExistence type="predicted"/>
<organism evidence="3 4">
    <name type="scientific">Emticicia aquatilis</name>
    <dbReference type="NCBI Taxonomy" id="1537369"/>
    <lineage>
        <taxon>Bacteria</taxon>
        <taxon>Pseudomonadati</taxon>
        <taxon>Bacteroidota</taxon>
        <taxon>Cytophagia</taxon>
        <taxon>Cytophagales</taxon>
        <taxon>Leadbetterellaceae</taxon>
        <taxon>Emticicia</taxon>
    </lineage>
</organism>
<dbReference type="PROSITE" id="PS51257">
    <property type="entry name" value="PROKAR_LIPOPROTEIN"/>
    <property type="match status" value="1"/>
</dbReference>
<keyword evidence="4" id="KW-1185">Reference proteome</keyword>
<reference evidence="3" key="2">
    <citation type="submission" date="2020-09" db="EMBL/GenBank/DDBJ databases">
        <authorList>
            <person name="Sun Q."/>
            <person name="Zhou Y."/>
        </authorList>
    </citation>
    <scope>NUCLEOTIDE SEQUENCE</scope>
    <source>
        <strain evidence="3">CGMCC 1.15958</strain>
    </source>
</reference>
<evidence type="ECO:0000259" key="2">
    <source>
        <dbReference type="Pfam" id="PF10988"/>
    </source>
</evidence>
<name>A0A917DN48_9BACT</name>
<feature type="signal peptide" evidence="1">
    <location>
        <begin position="1"/>
        <end position="17"/>
    </location>
</feature>
<evidence type="ECO:0000256" key="1">
    <source>
        <dbReference type="SAM" id="SignalP"/>
    </source>
</evidence>
<dbReference type="Gene3D" id="2.160.20.120">
    <property type="match status" value="1"/>
</dbReference>
<dbReference type="EMBL" id="BMKK01000003">
    <property type="protein sequence ID" value="GGD54855.1"/>
    <property type="molecule type" value="Genomic_DNA"/>
</dbReference>
<dbReference type="Pfam" id="PF10988">
    <property type="entry name" value="DUF2807"/>
    <property type="match status" value="1"/>
</dbReference>
<evidence type="ECO:0000313" key="3">
    <source>
        <dbReference type="EMBL" id="GGD54855.1"/>
    </source>
</evidence>
<accession>A0A917DN48</accession>
<evidence type="ECO:0000313" key="4">
    <source>
        <dbReference type="Proteomes" id="UP000609064"/>
    </source>
</evidence>
<gene>
    <name evidence="3" type="ORF">GCM10011514_18790</name>
</gene>